<gene>
    <name evidence="3" type="ORF">CBRE1094_LOCUS22710</name>
</gene>
<dbReference type="InterPro" id="IPR054220">
    <property type="entry name" value="DUF6940"/>
</dbReference>
<dbReference type="EMBL" id="HBGU01041640">
    <property type="protein sequence ID" value="CAD9471491.1"/>
    <property type="molecule type" value="Transcribed_RNA"/>
</dbReference>
<reference evidence="3" key="1">
    <citation type="submission" date="2021-01" db="EMBL/GenBank/DDBJ databases">
        <authorList>
            <person name="Corre E."/>
            <person name="Pelletier E."/>
            <person name="Niang G."/>
            <person name="Scheremetjew M."/>
            <person name="Finn R."/>
            <person name="Kale V."/>
            <person name="Holt S."/>
            <person name="Cochrane G."/>
            <person name="Meng A."/>
            <person name="Brown T."/>
            <person name="Cohen L."/>
        </authorList>
    </citation>
    <scope>NUCLEOTIDE SEQUENCE</scope>
    <source>
        <strain evidence="3">UTEX LB 985</strain>
    </source>
</reference>
<evidence type="ECO:0000256" key="2">
    <source>
        <dbReference type="SAM" id="Phobius"/>
    </source>
</evidence>
<evidence type="ECO:0000256" key="1">
    <source>
        <dbReference type="SAM" id="MobiDB-lite"/>
    </source>
</evidence>
<feature type="transmembrane region" description="Helical" evidence="2">
    <location>
        <begin position="48"/>
        <end position="72"/>
    </location>
</feature>
<feature type="region of interest" description="Disordered" evidence="1">
    <location>
        <begin position="1"/>
        <end position="26"/>
    </location>
</feature>
<accession>A0A7S2GUU9</accession>
<keyword evidence="2" id="KW-1133">Transmembrane helix</keyword>
<proteinExistence type="predicted"/>
<sequence length="315" mass="32929">MTAAEDLKGQRVALTDDGSGGEQECETPEKLLGKAADKPLRDSALPCFLIAALLAAFGVVACVTGGILMAAFGNRAPSSDARLAIKNQTTLVEGNKRALLPGSSAWLWKASTEANGAYRVRCYNASNGGALSWAEAINGLAIGRLGPVLSKQLLLSPHADAAFFFELPPLTLALAARIPFEFVTIAAPALASASVDPQPFAHHLASCAGSLSAKAFSNLGGDAMLVAPCNAAPRVDERSYATLAQFLHGAPAEQIEKLWTRVGSTLRATLRERGAQPTWVSTEGSGVSWLHGPYTRSPTSGQLCSLKTPDASECR</sequence>
<dbReference type="Pfam" id="PF22086">
    <property type="entry name" value="DUF6940"/>
    <property type="match status" value="1"/>
</dbReference>
<protein>
    <submittedName>
        <fullName evidence="3">Uncharacterized protein</fullName>
    </submittedName>
</protein>
<name>A0A7S2GUU9_9EUKA</name>
<keyword evidence="2" id="KW-0472">Membrane</keyword>
<keyword evidence="2" id="KW-0812">Transmembrane</keyword>
<organism evidence="3">
    <name type="scientific">Haptolina brevifila</name>
    <dbReference type="NCBI Taxonomy" id="156173"/>
    <lineage>
        <taxon>Eukaryota</taxon>
        <taxon>Haptista</taxon>
        <taxon>Haptophyta</taxon>
        <taxon>Prymnesiophyceae</taxon>
        <taxon>Prymnesiales</taxon>
        <taxon>Prymnesiaceae</taxon>
        <taxon>Haptolina</taxon>
    </lineage>
</organism>
<dbReference type="AlphaFoldDB" id="A0A7S2GUU9"/>
<evidence type="ECO:0000313" key="3">
    <source>
        <dbReference type="EMBL" id="CAD9471491.1"/>
    </source>
</evidence>